<evidence type="ECO:0000256" key="1">
    <source>
        <dbReference type="PROSITE-ProRule" id="PRU00176"/>
    </source>
</evidence>
<dbReference type="SUPFAM" id="SSF54928">
    <property type="entry name" value="RNA-binding domain, RBD"/>
    <property type="match status" value="1"/>
</dbReference>
<keyword evidence="1" id="KW-0694">RNA-binding</keyword>
<dbReference type="CDD" id="cd00590">
    <property type="entry name" value="RRM_SF"/>
    <property type="match status" value="1"/>
</dbReference>
<dbReference type="InterPro" id="IPR035979">
    <property type="entry name" value="RBD_domain_sf"/>
</dbReference>
<name>A0A2K3MMW0_TRIPR</name>
<organism evidence="3 4">
    <name type="scientific">Trifolium pratense</name>
    <name type="common">Red clover</name>
    <dbReference type="NCBI Taxonomy" id="57577"/>
    <lineage>
        <taxon>Eukaryota</taxon>
        <taxon>Viridiplantae</taxon>
        <taxon>Streptophyta</taxon>
        <taxon>Embryophyta</taxon>
        <taxon>Tracheophyta</taxon>
        <taxon>Spermatophyta</taxon>
        <taxon>Magnoliopsida</taxon>
        <taxon>eudicotyledons</taxon>
        <taxon>Gunneridae</taxon>
        <taxon>Pentapetalae</taxon>
        <taxon>rosids</taxon>
        <taxon>fabids</taxon>
        <taxon>Fabales</taxon>
        <taxon>Fabaceae</taxon>
        <taxon>Papilionoideae</taxon>
        <taxon>50 kb inversion clade</taxon>
        <taxon>NPAAA clade</taxon>
        <taxon>Hologalegina</taxon>
        <taxon>IRL clade</taxon>
        <taxon>Trifolieae</taxon>
        <taxon>Trifolium</taxon>
    </lineage>
</organism>
<accession>A0A2K3MMW0</accession>
<feature type="domain" description="RRM" evidence="2">
    <location>
        <begin position="50"/>
        <end position="127"/>
    </location>
</feature>
<protein>
    <submittedName>
        <fullName evidence="3">RNA recognition motif</fullName>
    </submittedName>
</protein>
<evidence type="ECO:0000313" key="4">
    <source>
        <dbReference type="Proteomes" id="UP000236291"/>
    </source>
</evidence>
<dbReference type="AlphaFoldDB" id="A0A2K3MMW0"/>
<dbReference type="InterPro" id="IPR000504">
    <property type="entry name" value="RRM_dom"/>
</dbReference>
<dbReference type="GO" id="GO:0003723">
    <property type="term" value="F:RNA binding"/>
    <property type="evidence" value="ECO:0007669"/>
    <property type="project" value="UniProtKB-UniRule"/>
</dbReference>
<dbReference type="PROSITE" id="PS50102">
    <property type="entry name" value="RRM"/>
    <property type="match status" value="1"/>
</dbReference>
<evidence type="ECO:0000259" key="2">
    <source>
        <dbReference type="PROSITE" id="PS50102"/>
    </source>
</evidence>
<dbReference type="InterPro" id="IPR012677">
    <property type="entry name" value="Nucleotide-bd_a/b_plait_sf"/>
</dbReference>
<dbReference type="Proteomes" id="UP000236291">
    <property type="component" value="Unassembled WGS sequence"/>
</dbReference>
<reference evidence="3 4" key="2">
    <citation type="journal article" date="2017" name="Front. Plant Sci.">
        <title>Gene Classification and Mining of Molecular Markers Useful in Red Clover (Trifolium pratense) Breeding.</title>
        <authorList>
            <person name="Istvanek J."/>
            <person name="Dluhosova J."/>
            <person name="Dluhos P."/>
            <person name="Patkova L."/>
            <person name="Nedelnik J."/>
            <person name="Repkova J."/>
        </authorList>
    </citation>
    <scope>NUCLEOTIDE SEQUENCE [LARGE SCALE GENOMIC DNA]</scope>
    <source>
        <strain evidence="4">cv. Tatra</strain>
        <tissue evidence="3">Young leaves</tissue>
    </source>
</reference>
<reference evidence="3 4" key="1">
    <citation type="journal article" date="2014" name="Am. J. Bot.">
        <title>Genome assembly and annotation for red clover (Trifolium pratense; Fabaceae).</title>
        <authorList>
            <person name="Istvanek J."/>
            <person name="Jaros M."/>
            <person name="Krenek A."/>
            <person name="Repkova J."/>
        </authorList>
    </citation>
    <scope>NUCLEOTIDE SEQUENCE [LARGE SCALE GENOMIC DNA]</scope>
    <source>
        <strain evidence="4">cv. Tatra</strain>
        <tissue evidence="3">Young leaves</tissue>
    </source>
</reference>
<dbReference type="Gene3D" id="3.30.70.330">
    <property type="match status" value="1"/>
</dbReference>
<sequence length="262" mass="29646">MKHHFNGEEQVHLRNWSNGKEKDTSGRDGGLVNHGRDGFDKLGTELKRYATFYFTNFPHQLSKFLLCKGFEVCGMLEDVFVPMKRNKCGESFGFAKFSNVRNVSKLLSALNNVYFGHYRVRARIASFNCNDRMEESRPETGRHGLMKDNGKLDRKEGNVVVSQSLDLKRNGLRKDTKALQASRGDVNDIEPVKGDTGEPEAVRVGDVEVSLGARKDQVRRHNVKVHEGGYKPMNTALSNVAIKEKDHQVFIKSYRAEPDDVS</sequence>
<evidence type="ECO:0000313" key="3">
    <source>
        <dbReference type="EMBL" id="PNX92130.1"/>
    </source>
</evidence>
<comment type="caution">
    <text evidence="3">The sequence shown here is derived from an EMBL/GenBank/DDBJ whole genome shotgun (WGS) entry which is preliminary data.</text>
</comment>
<proteinExistence type="predicted"/>
<dbReference type="EMBL" id="ASHM01010302">
    <property type="protein sequence ID" value="PNX92130.1"/>
    <property type="molecule type" value="Genomic_DNA"/>
</dbReference>
<gene>
    <name evidence="3" type="ORF">L195_g015262</name>
</gene>